<keyword evidence="2" id="KW-1185">Reference proteome</keyword>
<reference evidence="1" key="1">
    <citation type="submission" date="2020-04" db="EMBL/GenBank/DDBJ databases">
        <authorList>
            <person name="Alioto T."/>
            <person name="Alioto T."/>
            <person name="Gomez Garrido J."/>
        </authorList>
    </citation>
    <scope>NUCLEOTIDE SEQUENCE</scope>
    <source>
        <strain evidence="1">A484AB</strain>
    </source>
</reference>
<proteinExistence type="predicted"/>
<dbReference type="SUPFAM" id="SSF49562">
    <property type="entry name" value="C2 domain (Calcium/lipid-binding domain, CaLB)"/>
    <property type="match status" value="1"/>
</dbReference>
<dbReference type="OrthoDB" id="419768at2759"/>
<evidence type="ECO:0000313" key="2">
    <source>
        <dbReference type="Proteomes" id="UP001152795"/>
    </source>
</evidence>
<comment type="caution">
    <text evidence="1">The sequence shown here is derived from an EMBL/GenBank/DDBJ whole genome shotgun (WGS) entry which is preliminary data.</text>
</comment>
<dbReference type="Proteomes" id="UP001152795">
    <property type="component" value="Unassembled WGS sequence"/>
</dbReference>
<dbReference type="InterPro" id="IPR035892">
    <property type="entry name" value="C2_domain_sf"/>
</dbReference>
<organism evidence="1 2">
    <name type="scientific">Paramuricea clavata</name>
    <name type="common">Red gorgonian</name>
    <name type="synonym">Violescent sea-whip</name>
    <dbReference type="NCBI Taxonomy" id="317549"/>
    <lineage>
        <taxon>Eukaryota</taxon>
        <taxon>Metazoa</taxon>
        <taxon>Cnidaria</taxon>
        <taxon>Anthozoa</taxon>
        <taxon>Octocorallia</taxon>
        <taxon>Malacalcyonacea</taxon>
        <taxon>Plexauridae</taxon>
        <taxon>Paramuricea</taxon>
    </lineage>
</organism>
<name>A0A7D9LHV9_PARCT</name>
<dbReference type="EMBL" id="CACRXK020019857">
    <property type="protein sequence ID" value="CAB4034135.1"/>
    <property type="molecule type" value="Genomic_DNA"/>
</dbReference>
<dbReference type="AlphaFoldDB" id="A0A7D9LHV9"/>
<protein>
    <submittedName>
        <fullName evidence="1">Double C2-like domain-containing beta</fullName>
    </submittedName>
</protein>
<accession>A0A7D9LHV9</accession>
<dbReference type="Gene3D" id="2.60.40.150">
    <property type="entry name" value="C2 domain"/>
    <property type="match status" value="1"/>
</dbReference>
<gene>
    <name evidence="1" type="ORF">PACLA_8A043033</name>
</gene>
<evidence type="ECO:0000313" key="1">
    <source>
        <dbReference type="EMBL" id="CAB4034135.1"/>
    </source>
</evidence>
<sequence>MGNGAAVPSNSRQIGAAESDHTTALVTESQNIGGLARLAEAKSKFMNTKGRQEALKASKQIKGTNFIKELYHRLDPSIALPNAVDITGEIQVAMKYNREEKLLLLKLIQARELVPRDVIGYSDPYAVIKIVPDR</sequence>